<reference evidence="2" key="1">
    <citation type="submission" date="2019-05" db="EMBL/GenBank/DDBJ databases">
        <title>Annotation for the trematode Fasciolopsis buski.</title>
        <authorList>
            <person name="Choi Y.-J."/>
        </authorList>
    </citation>
    <scope>NUCLEOTIDE SEQUENCE</scope>
    <source>
        <strain evidence="2">HT</strain>
        <tissue evidence="2">Whole worm</tissue>
    </source>
</reference>
<dbReference type="OrthoDB" id="10527025at2759"/>
<organism evidence="2 3">
    <name type="scientific">Fasciolopsis buskii</name>
    <dbReference type="NCBI Taxonomy" id="27845"/>
    <lineage>
        <taxon>Eukaryota</taxon>
        <taxon>Metazoa</taxon>
        <taxon>Spiralia</taxon>
        <taxon>Lophotrochozoa</taxon>
        <taxon>Platyhelminthes</taxon>
        <taxon>Trematoda</taxon>
        <taxon>Digenea</taxon>
        <taxon>Plagiorchiida</taxon>
        <taxon>Echinostomata</taxon>
        <taxon>Echinostomatoidea</taxon>
        <taxon>Fasciolidae</taxon>
        <taxon>Fasciolopsis</taxon>
    </lineage>
</organism>
<name>A0A8E0RYW2_9TREM</name>
<proteinExistence type="predicted"/>
<dbReference type="EMBL" id="LUCM01002491">
    <property type="protein sequence ID" value="KAA0197269.1"/>
    <property type="molecule type" value="Genomic_DNA"/>
</dbReference>
<comment type="caution">
    <text evidence="2">The sequence shown here is derived from an EMBL/GenBank/DDBJ whole genome shotgun (WGS) entry which is preliminary data.</text>
</comment>
<evidence type="ECO:0000313" key="3">
    <source>
        <dbReference type="Proteomes" id="UP000728185"/>
    </source>
</evidence>
<keyword evidence="3" id="KW-1185">Reference proteome</keyword>
<sequence>MQSYSWEELRAKARGLENELDEKLAALGNLGKSDGGRTVGSTASGKQPHFIVSGLDTSINHRNENCQTFSNMCSDIEHLLERLLDFSPQFIRDTFLGPGSGYNSASSSNFEPVTRAVVHSRIGVSGLSYASNTADLSSGWNARGLAPTTVRPHLPNRDPGAFLLERQSRLRSNRSYPDGDLSDGRLTLMTLANRAVRSGPKQEKDDQNNADSQSMCPSATDYKGLTNPISFHGQP</sequence>
<protein>
    <submittedName>
        <fullName evidence="2">Uncharacterized protein</fullName>
    </submittedName>
</protein>
<dbReference type="AlphaFoldDB" id="A0A8E0RYW2"/>
<evidence type="ECO:0000313" key="2">
    <source>
        <dbReference type="EMBL" id="KAA0197269.1"/>
    </source>
</evidence>
<feature type="non-terminal residue" evidence="2">
    <location>
        <position position="1"/>
    </location>
</feature>
<feature type="region of interest" description="Disordered" evidence="1">
    <location>
        <begin position="196"/>
        <end position="235"/>
    </location>
</feature>
<gene>
    <name evidence="2" type="ORF">FBUS_10840</name>
</gene>
<dbReference type="Proteomes" id="UP000728185">
    <property type="component" value="Unassembled WGS sequence"/>
</dbReference>
<evidence type="ECO:0000256" key="1">
    <source>
        <dbReference type="SAM" id="MobiDB-lite"/>
    </source>
</evidence>
<accession>A0A8E0RYW2</accession>